<dbReference type="AlphaFoldDB" id="A8IGP1"/>
<dbReference type="Gene3D" id="3.60.21.10">
    <property type="match status" value="1"/>
</dbReference>
<reference evidence="2 3" key="1">
    <citation type="journal article" date="2007" name="Appl. Environ. Microbiol.">
        <title>Rhizobial factors required for stem nodule maturation and maintenance in Sesbania rostrata-Azorhizobium caulinodans ORS571 symbiosis.</title>
        <authorList>
            <person name="Suzuki S."/>
            <person name="Aono T."/>
            <person name="Lee KB."/>
            <person name="Suzuki T."/>
            <person name="Liu CT."/>
            <person name="Miwa H."/>
            <person name="Wakao S."/>
            <person name="Iki T."/>
            <person name="Oyaizu H."/>
        </authorList>
    </citation>
    <scope>NUCLEOTIDE SEQUENCE [LARGE SCALE GENOMIC DNA]</scope>
    <source>
        <strain evidence="3">ATCC 43989 / DSM 5975 / JCM 20966 / LMG 6465 / NBRC 14845 / NCIMB 13405 / ORS 571</strain>
    </source>
</reference>
<organism evidence="2 3">
    <name type="scientific">Azorhizobium caulinodans (strain ATCC 43989 / DSM 5975 / JCM 20966 / LMG 6465 / NBRC 14845 / NCIMB 13405 / ORS 571)</name>
    <dbReference type="NCBI Taxonomy" id="438753"/>
    <lineage>
        <taxon>Bacteria</taxon>
        <taxon>Pseudomonadati</taxon>
        <taxon>Pseudomonadota</taxon>
        <taxon>Alphaproteobacteria</taxon>
        <taxon>Hyphomicrobiales</taxon>
        <taxon>Xanthobacteraceae</taxon>
        <taxon>Azorhizobium</taxon>
    </lineage>
</organism>
<dbReference type="InterPro" id="IPR024173">
    <property type="entry name" value="Pesterase_MJ0037-like"/>
</dbReference>
<dbReference type="SUPFAM" id="SSF56300">
    <property type="entry name" value="Metallo-dependent phosphatases"/>
    <property type="match status" value="1"/>
</dbReference>
<dbReference type="GO" id="GO:0016787">
    <property type="term" value="F:hydrolase activity"/>
    <property type="evidence" value="ECO:0007669"/>
    <property type="project" value="InterPro"/>
</dbReference>
<dbReference type="InterPro" id="IPR026336">
    <property type="entry name" value="PdeM-like"/>
</dbReference>
<proteinExistence type="predicted"/>
<dbReference type="EMBL" id="AP009384">
    <property type="protein sequence ID" value="BAF86113.1"/>
    <property type="molecule type" value="Genomic_DNA"/>
</dbReference>
<name>A8IGP1_AZOC5</name>
<protein>
    <submittedName>
        <fullName evidence="2">Metallophosphoesterase</fullName>
    </submittedName>
</protein>
<dbReference type="KEGG" id="azc:AZC_0115"/>
<dbReference type="Proteomes" id="UP000000270">
    <property type="component" value="Chromosome"/>
</dbReference>
<evidence type="ECO:0000313" key="3">
    <source>
        <dbReference type="Proteomes" id="UP000000270"/>
    </source>
</evidence>
<dbReference type="NCBIfam" id="TIGR04123">
    <property type="entry name" value="P_estr_lig_assc"/>
    <property type="match status" value="1"/>
</dbReference>
<dbReference type="InterPro" id="IPR004843">
    <property type="entry name" value="Calcineurin-like_PHP"/>
</dbReference>
<dbReference type="eggNOG" id="COG1407">
    <property type="taxonomic scope" value="Bacteria"/>
</dbReference>
<keyword evidence="3" id="KW-1185">Reference proteome</keyword>
<dbReference type="HOGENOM" id="CLU_075478_2_0_5"/>
<dbReference type="STRING" id="438753.AZC_0115"/>
<dbReference type="InterPro" id="IPR029052">
    <property type="entry name" value="Metallo-depent_PP-like"/>
</dbReference>
<dbReference type="PANTHER" id="PTHR39323">
    <property type="entry name" value="BLR1149 PROTEIN"/>
    <property type="match status" value="1"/>
</dbReference>
<evidence type="ECO:0000259" key="1">
    <source>
        <dbReference type="Pfam" id="PF00149"/>
    </source>
</evidence>
<reference evidence="2 3" key="5">
    <citation type="journal article" date="2010" name="Appl. Environ. Microbiol.">
        <title>phrR-like gene praR of Azorhizobium caulinodans ORS571 is essential for symbiosis with Sesbania rostrata and is involved in expression of reb genes.</title>
        <authorList>
            <person name="Akiba N."/>
            <person name="Aono T."/>
            <person name="Toyazaki H."/>
            <person name="Sato S."/>
            <person name="Oyaizu H."/>
        </authorList>
    </citation>
    <scope>NUCLEOTIDE SEQUENCE [LARGE SCALE GENOMIC DNA]</scope>
    <source>
        <strain evidence="3">ATCC 43989 / DSM 5975 / JCM 20966 / LMG 6465 / NBRC 14845 / NCIMB 13405 / ORS 571</strain>
    </source>
</reference>
<feature type="domain" description="Calcineurin-like phosphoesterase" evidence="1">
    <location>
        <begin position="34"/>
        <end position="132"/>
    </location>
</feature>
<reference evidence="2 3" key="6">
    <citation type="journal article" date="2011" name="Appl. Environ. Microbiol.">
        <title>Involvement of the azorhizobial chromosome partition gene (parA) in the onset of bacteroid differentiation during Sesbania rostrata stem nodule development.</title>
        <authorList>
            <person name="Liu CT."/>
            <person name="Lee KB."/>
            <person name="Wang YS."/>
            <person name="Peng MH."/>
            <person name="Lee KT."/>
            <person name="Suzuki S."/>
            <person name="Suzuki T."/>
            <person name="Oyaizu H."/>
        </authorList>
    </citation>
    <scope>NUCLEOTIDE SEQUENCE [LARGE SCALE GENOMIC DNA]</scope>
    <source>
        <strain evidence="3">ATCC 43989 / DSM 5975 / JCM 20966 / LMG 6465 / NBRC 14845 / NCIMB 13405 / ORS 571</strain>
    </source>
</reference>
<sequence length="233" mass="25536">MLARVDSASQPLTALHGCAVWLDPRGALVWPDERLLVVADLHLEKGSAFARRGQMLPPYDTVETLARLEALVHAHQPRTIVSLGDSFHDRWGAERLDDEARHRLAALQAGRSFIWVAGNHDPEPQAGLEGEWVRELSLGSLVFRHEPSEHHTPGEVAGHLHPVARLSVRGRSIRRRCFATDGRRVVLPALGAYAGGLNVRHGALAGLFAGPFEAHMLGEGRTYRIASTACLMD</sequence>
<reference evidence="2 3" key="4">
    <citation type="journal article" date="2009" name="Appl. Environ. Microbiol.">
        <title>Comparative genome-wide transcriptional profiling of Azorhizobium caulinodans ORS571 grown under free-living and symbiotic conditions.</title>
        <authorList>
            <person name="Tsukada S."/>
            <person name="Aono T."/>
            <person name="Akiba N."/>
            <person name="Lee KB."/>
            <person name="Liu CT."/>
            <person name="Toyazaki H."/>
            <person name="Oyaizu H."/>
        </authorList>
    </citation>
    <scope>NUCLEOTIDE SEQUENCE [LARGE SCALE GENOMIC DNA]</scope>
    <source>
        <strain evidence="3">ATCC 43989 / DSM 5975 / JCM 20966 / LMG 6465 / NBRC 14845 / NCIMB 13405 / ORS 571</strain>
    </source>
</reference>
<gene>
    <name evidence="2" type="ordered locus">AZC_0115</name>
</gene>
<dbReference type="RefSeq" id="WP_012168646.1">
    <property type="nucleotide sequence ID" value="NC_009937.1"/>
</dbReference>
<evidence type="ECO:0000313" key="2">
    <source>
        <dbReference type="EMBL" id="BAF86113.1"/>
    </source>
</evidence>
<accession>A8IGP1</accession>
<reference evidence="3" key="2">
    <citation type="submission" date="2007-04" db="EMBL/GenBank/DDBJ databases">
        <title>Complete genome sequence of the nitrogen-fixing bacterium Azorhizobium caulinodans ORS571.</title>
        <authorList>
            <person name="Lee K.B."/>
            <person name="Backer P.D."/>
            <person name="Aono T."/>
            <person name="Liu C.T."/>
            <person name="Suzuki S."/>
            <person name="Suzuki T."/>
            <person name="Kaneko T."/>
            <person name="Yamada M."/>
            <person name="Tabata S."/>
            <person name="Kupfer D.M."/>
            <person name="Najar F.Z."/>
            <person name="Wiley G.B."/>
            <person name="Roe B."/>
            <person name="Binnewies T."/>
            <person name="Ussery D."/>
            <person name="Vereecke D."/>
            <person name="Gevers D."/>
            <person name="Holsters M."/>
            <person name="Oyaizu H."/>
        </authorList>
    </citation>
    <scope>NUCLEOTIDE SEQUENCE [LARGE SCALE GENOMIC DNA]</scope>
    <source>
        <strain evidence="3">ATCC 43989 / DSM 5975 / JCM 20966 / LMG 6465 / NBRC 14845 / NCIMB 13405 / ORS 571</strain>
    </source>
</reference>
<dbReference type="Pfam" id="PF00149">
    <property type="entry name" value="Metallophos"/>
    <property type="match status" value="1"/>
</dbReference>
<dbReference type="PIRSF" id="PIRSF000887">
    <property type="entry name" value="Pesterase_MJ0037"/>
    <property type="match status" value="1"/>
</dbReference>
<dbReference type="PANTHER" id="PTHR39323:SF1">
    <property type="entry name" value="BLR1149 PROTEIN"/>
    <property type="match status" value="1"/>
</dbReference>
<reference evidence="2 3" key="3">
    <citation type="journal article" date="2008" name="BMC Genomics">
        <title>The genome of the versatile nitrogen fixer Azorhizobium caulinodans ORS571.</title>
        <authorList>
            <person name="Lee KB."/>
            <person name="Backer P.D."/>
            <person name="Aono T."/>
            <person name="Liu CT."/>
            <person name="Suzuki S."/>
            <person name="Suzuki T."/>
            <person name="Kaneko T."/>
            <person name="Yamada M."/>
            <person name="Tabata S."/>
            <person name="Kupfer D.M."/>
            <person name="Najar F.Z."/>
            <person name="Wiley G.B."/>
            <person name="Roe B."/>
            <person name="Binnewies T.T."/>
            <person name="Ussery D.W."/>
            <person name="D'Haeze W."/>
            <person name="Herder J.D."/>
            <person name="Gevers D."/>
            <person name="Vereecke D."/>
            <person name="Holsters M."/>
            <person name="Oyaizu H."/>
        </authorList>
    </citation>
    <scope>NUCLEOTIDE SEQUENCE [LARGE SCALE GENOMIC DNA]</scope>
    <source>
        <strain evidence="3">ATCC 43989 / DSM 5975 / JCM 20966 / LMG 6465 / NBRC 14845 / NCIMB 13405 / ORS 571</strain>
    </source>
</reference>